<dbReference type="RefSeq" id="XP_018983169.1">
    <property type="nucleotide sequence ID" value="XM_019131399.2"/>
</dbReference>
<dbReference type="EMBL" id="KV454438">
    <property type="protein sequence ID" value="ODQ77841.1"/>
    <property type="molecule type" value="Genomic_DNA"/>
</dbReference>
<sequence>KPKNSPQELERQKKELAVSSFKDIFENIVSFSENVVPMDPADVKDVLAHPAKFAKLNTYHQGQIIEDLDVKQKRKWTSMTSDEKRMIHYIWYGPWGPREGFENFTNAKVPPQDLPWEMPSQAQSVTDPKQKISIRELPVRDLKTVSEDRRKTFKNRGLDPMSSFVVSFALLVFIGSIYRDTYIGEAGAPVEHVIVEYQEPEKEAEVEAPAAKPRKWYYLWAK</sequence>
<dbReference type="GO" id="GO:0006123">
    <property type="term" value="P:mitochondrial electron transport, cytochrome c to oxygen"/>
    <property type="evidence" value="ECO:0007669"/>
    <property type="project" value="InterPro"/>
</dbReference>
<dbReference type="Proteomes" id="UP000094336">
    <property type="component" value="Unassembled WGS sequence"/>
</dbReference>
<proteinExistence type="predicted"/>
<organism evidence="1 2">
    <name type="scientific">Babjeviella inositovora NRRL Y-12698</name>
    <dbReference type="NCBI Taxonomy" id="984486"/>
    <lineage>
        <taxon>Eukaryota</taxon>
        <taxon>Fungi</taxon>
        <taxon>Dikarya</taxon>
        <taxon>Ascomycota</taxon>
        <taxon>Saccharomycotina</taxon>
        <taxon>Pichiomycetes</taxon>
        <taxon>Serinales incertae sedis</taxon>
        <taxon>Babjeviella</taxon>
    </lineage>
</organism>
<dbReference type="GO" id="GO:0045277">
    <property type="term" value="C:respiratory chain complex IV"/>
    <property type="evidence" value="ECO:0007669"/>
    <property type="project" value="InterPro"/>
</dbReference>
<evidence type="ECO:0008006" key="3">
    <source>
        <dbReference type="Google" id="ProtNLM"/>
    </source>
</evidence>
<feature type="non-terminal residue" evidence="1">
    <location>
        <position position="222"/>
    </location>
</feature>
<dbReference type="AlphaFoldDB" id="A0A1E3QJH8"/>
<protein>
    <recommendedName>
        <fullName evidence="3">Genetic interactor of prohibitin 7, mitochondrial</fullName>
    </recommendedName>
</protein>
<keyword evidence="2" id="KW-1185">Reference proteome</keyword>
<dbReference type="GeneID" id="30149252"/>
<evidence type="ECO:0000313" key="1">
    <source>
        <dbReference type="EMBL" id="ODQ77841.1"/>
    </source>
</evidence>
<reference evidence="2" key="1">
    <citation type="submission" date="2016-05" db="EMBL/GenBank/DDBJ databases">
        <title>Comparative genomics of biotechnologically important yeasts.</title>
        <authorList>
            <consortium name="DOE Joint Genome Institute"/>
            <person name="Riley R."/>
            <person name="Haridas S."/>
            <person name="Wolfe K.H."/>
            <person name="Lopes M.R."/>
            <person name="Hittinger C.T."/>
            <person name="Goker M."/>
            <person name="Salamov A."/>
            <person name="Wisecaver J."/>
            <person name="Long T.M."/>
            <person name="Aerts A.L."/>
            <person name="Barry K."/>
            <person name="Choi C."/>
            <person name="Clum A."/>
            <person name="Coughlan A.Y."/>
            <person name="Deshpande S."/>
            <person name="Douglass A.P."/>
            <person name="Hanson S.J."/>
            <person name="Klenk H.-P."/>
            <person name="Labutti K."/>
            <person name="Lapidus A."/>
            <person name="Lindquist E."/>
            <person name="Lipzen A."/>
            <person name="Meier-Kolthoff J.P."/>
            <person name="Ohm R.A."/>
            <person name="Otillar R.P."/>
            <person name="Pangilinan J."/>
            <person name="Peng Y."/>
            <person name="Rokas A."/>
            <person name="Rosa C.A."/>
            <person name="Scheuner C."/>
            <person name="Sibirny A.A."/>
            <person name="Slot J.C."/>
            <person name="Stielow J.B."/>
            <person name="Sun H."/>
            <person name="Kurtzman C.P."/>
            <person name="Blackwell M."/>
            <person name="Grigoriev I.V."/>
            <person name="Jeffries T.W."/>
        </authorList>
    </citation>
    <scope>NUCLEOTIDE SEQUENCE [LARGE SCALE GENOMIC DNA]</scope>
    <source>
        <strain evidence="2">NRRL Y-12698</strain>
    </source>
</reference>
<name>A0A1E3QJH8_9ASCO</name>
<accession>A0A1E3QJH8</accession>
<dbReference type="InterPro" id="IPR036639">
    <property type="entry name" value="Cyt_c_oxidase_su4_sf"/>
</dbReference>
<gene>
    <name evidence="1" type="ORF">BABINDRAFT_27123</name>
</gene>
<dbReference type="GO" id="GO:0005739">
    <property type="term" value="C:mitochondrion"/>
    <property type="evidence" value="ECO:0007669"/>
    <property type="project" value="GOC"/>
</dbReference>
<feature type="non-terminal residue" evidence="1">
    <location>
        <position position="1"/>
    </location>
</feature>
<evidence type="ECO:0000313" key="2">
    <source>
        <dbReference type="Proteomes" id="UP000094336"/>
    </source>
</evidence>
<dbReference type="SUPFAM" id="SSF81406">
    <property type="entry name" value="Mitochondrial cytochrome c oxidase subunit IV"/>
    <property type="match status" value="1"/>
</dbReference>
<dbReference type="OrthoDB" id="186013at2759"/>